<evidence type="ECO:0000256" key="10">
    <source>
        <dbReference type="SAM" id="Phobius"/>
    </source>
</evidence>
<dbReference type="GO" id="GO:0006935">
    <property type="term" value="P:chemotaxis"/>
    <property type="evidence" value="ECO:0007669"/>
    <property type="project" value="UniProtKB-KW"/>
</dbReference>
<dbReference type="AlphaFoldDB" id="F4LWA3"/>
<accession>L0S3R6</accession>
<dbReference type="Gene3D" id="1.10.287.950">
    <property type="entry name" value="Methyl-accepting chemotaxis protein"/>
    <property type="match status" value="1"/>
</dbReference>
<organism evidence="12 13">
    <name type="scientific">Tepidanaerobacter acetatoxydans (strain DSM 21804 / JCM 16047 / Re1)</name>
    <dbReference type="NCBI Taxonomy" id="1209989"/>
    <lineage>
        <taxon>Bacteria</taxon>
        <taxon>Bacillati</taxon>
        <taxon>Bacillota</taxon>
        <taxon>Clostridia</taxon>
        <taxon>Thermosediminibacterales</taxon>
        <taxon>Tepidanaerobacteraceae</taxon>
        <taxon>Tepidanaerobacter</taxon>
    </lineage>
</organism>
<evidence type="ECO:0000256" key="1">
    <source>
        <dbReference type="ARBA" id="ARBA00004651"/>
    </source>
</evidence>
<dbReference type="SUPFAM" id="SSF103190">
    <property type="entry name" value="Sensory domain-like"/>
    <property type="match status" value="1"/>
</dbReference>
<name>F4LWA3_TEPAE</name>
<evidence type="ECO:0000313" key="13">
    <source>
        <dbReference type="Proteomes" id="UP000010802"/>
    </source>
</evidence>
<comment type="subcellular location">
    <subcellularLocation>
        <location evidence="1">Cell membrane</location>
        <topology evidence="1">Multi-pass membrane protein</topology>
    </subcellularLocation>
</comment>
<dbReference type="GO" id="GO:0007165">
    <property type="term" value="P:signal transduction"/>
    <property type="evidence" value="ECO:0007669"/>
    <property type="project" value="UniProtKB-KW"/>
</dbReference>
<dbReference type="PATRIC" id="fig|1209989.3.peg.1931"/>
<gene>
    <name evidence="12" type="ordered locus">TEPIRE1_1682</name>
</gene>
<keyword evidence="13" id="KW-1185">Reference proteome</keyword>
<dbReference type="InterPro" id="IPR033479">
    <property type="entry name" value="dCache_1"/>
</dbReference>
<evidence type="ECO:0000256" key="7">
    <source>
        <dbReference type="ARBA" id="ARBA00023224"/>
    </source>
</evidence>
<evidence type="ECO:0000256" key="3">
    <source>
        <dbReference type="ARBA" id="ARBA00022500"/>
    </source>
</evidence>
<dbReference type="CDD" id="cd12914">
    <property type="entry name" value="PDC1_DGC_like"/>
    <property type="match status" value="1"/>
</dbReference>
<accession>F4LWA3</accession>
<dbReference type="Pfam" id="PF00015">
    <property type="entry name" value="MCPsignal"/>
    <property type="match status" value="1"/>
</dbReference>
<dbReference type="GO" id="GO:0005886">
    <property type="term" value="C:plasma membrane"/>
    <property type="evidence" value="ECO:0007669"/>
    <property type="project" value="UniProtKB-SubCell"/>
</dbReference>
<dbReference type="KEGG" id="tep:TepRe1_1561"/>
<dbReference type="OrthoDB" id="9816519at2"/>
<evidence type="ECO:0000256" key="5">
    <source>
        <dbReference type="ARBA" id="ARBA00022989"/>
    </source>
</evidence>
<protein>
    <submittedName>
        <fullName evidence="12">Methyl-accepting chemotaxis sensory transducer with Cache sensor</fullName>
    </submittedName>
</protein>
<evidence type="ECO:0000259" key="11">
    <source>
        <dbReference type="PROSITE" id="PS50111"/>
    </source>
</evidence>
<dbReference type="PANTHER" id="PTHR32089">
    <property type="entry name" value="METHYL-ACCEPTING CHEMOTAXIS PROTEIN MCPB"/>
    <property type="match status" value="1"/>
</dbReference>
<dbReference type="SUPFAM" id="SSF58104">
    <property type="entry name" value="Methyl-accepting chemotaxis protein (MCP) signaling domain"/>
    <property type="match status" value="1"/>
</dbReference>
<dbReference type="Proteomes" id="UP000010802">
    <property type="component" value="Chromosome"/>
</dbReference>
<evidence type="ECO:0000256" key="9">
    <source>
        <dbReference type="SAM" id="Coils"/>
    </source>
</evidence>
<reference evidence="13" key="1">
    <citation type="journal article" date="2013" name="Genome Announc.">
        <title>First genome sequence of a syntrophic acetate-oxidizing bacterium, Tepidanaerobacter acetatoxydans strain Re1.</title>
        <authorList>
            <person name="Manzoor S."/>
            <person name="Bongcam-Rudloff E."/>
            <person name="Schnurer A."/>
            <person name="Muller B."/>
        </authorList>
    </citation>
    <scope>NUCLEOTIDE SEQUENCE [LARGE SCALE GENOMIC DNA]</scope>
    <source>
        <strain evidence="13">Re1</strain>
    </source>
</reference>
<evidence type="ECO:0000256" key="4">
    <source>
        <dbReference type="ARBA" id="ARBA00022692"/>
    </source>
</evidence>
<dbReference type="KEGG" id="tae:TepiRe1_1682"/>
<evidence type="ECO:0000313" key="12">
    <source>
        <dbReference type="EMBL" id="CCP26462.1"/>
    </source>
</evidence>
<dbReference type="Pfam" id="PF02743">
    <property type="entry name" value="dCache_1"/>
    <property type="match status" value="1"/>
</dbReference>
<keyword evidence="7 8" id="KW-0807">Transducer</keyword>
<feature type="domain" description="Methyl-accepting transducer" evidence="11">
    <location>
        <begin position="103"/>
        <end position="367"/>
    </location>
</feature>
<keyword evidence="5 10" id="KW-1133">Transmembrane helix</keyword>
<evidence type="ECO:0000256" key="8">
    <source>
        <dbReference type="PROSITE-ProRule" id="PRU00284"/>
    </source>
</evidence>
<dbReference type="SMART" id="SM00283">
    <property type="entry name" value="MA"/>
    <property type="match status" value="1"/>
</dbReference>
<evidence type="ECO:0000256" key="6">
    <source>
        <dbReference type="ARBA" id="ARBA00023136"/>
    </source>
</evidence>
<sequence>MKFFNMVNENYITATLLAVVILFAIIHFIKSKKEKDKIGKVIERLQQFNDGLLWQNFDDIKGGKLGELCQEISAMTQNTRHLVGELSIASEQLQELCKKFSSETDTSAKASQEVAETISHIAHRAEEQVKACSNAVNEVENLSNLSNRIASETASVVSGNIEVQKSLSETFKMIENLVHSVEMTSRENSVTAERVQGLKQETDKIGGIITSVESIAQQTNLLSLNAAIEAARAGNAGKQFAVVADEIRKLSINAQSAAGEIKNNIKNISDRILKLSEEIVSSFNKIKKEAEHANTTKESLQATSEIIENTLKSMDHINELTKDEASATENIKNLIVDFSSLTENISAAFQETAAVSEEQAAVMSNINNTTESLVKVSSEISGYVEKVLQNRNYDVSAEIKSKVLDALKNHVKSNEILSMQKENHLKIFNELKREFPNLTGIITVDAYGKSVANSNPSEVTDFSFRDWFKAAKEGDDFTSQMYISALTGKPTVTVATPIFKEGRFIGAVSAGICLK</sequence>
<dbReference type="HOGENOM" id="CLU_000445_107_18_9"/>
<dbReference type="STRING" id="1209989.TepRe1_1561"/>
<dbReference type="PANTHER" id="PTHR32089:SF112">
    <property type="entry name" value="LYSOZYME-LIKE PROTEIN-RELATED"/>
    <property type="match status" value="1"/>
</dbReference>
<keyword evidence="4 10" id="KW-0812">Transmembrane</keyword>
<keyword evidence="9" id="KW-0175">Coiled coil</keyword>
<dbReference type="eggNOG" id="COG0840">
    <property type="taxonomic scope" value="Bacteria"/>
</dbReference>
<dbReference type="RefSeq" id="WP_013778624.1">
    <property type="nucleotide sequence ID" value="NC_015519.1"/>
</dbReference>
<dbReference type="InterPro" id="IPR029151">
    <property type="entry name" value="Sensor-like_sf"/>
</dbReference>
<keyword evidence="3" id="KW-0145">Chemotaxis</keyword>
<dbReference type="PROSITE" id="PS50111">
    <property type="entry name" value="CHEMOTAXIS_TRANSDUC_2"/>
    <property type="match status" value="1"/>
</dbReference>
<dbReference type="EMBL" id="HF563609">
    <property type="protein sequence ID" value="CCP26462.1"/>
    <property type="molecule type" value="Genomic_DNA"/>
</dbReference>
<keyword evidence="6 10" id="KW-0472">Membrane</keyword>
<dbReference type="InterPro" id="IPR004089">
    <property type="entry name" value="MCPsignal_dom"/>
</dbReference>
<dbReference type="Gene3D" id="3.30.450.20">
    <property type="entry name" value="PAS domain"/>
    <property type="match status" value="1"/>
</dbReference>
<proteinExistence type="predicted"/>
<keyword evidence="2" id="KW-1003">Cell membrane</keyword>
<feature type="transmembrane region" description="Helical" evidence="10">
    <location>
        <begin position="12"/>
        <end position="29"/>
    </location>
</feature>
<evidence type="ECO:0000256" key="2">
    <source>
        <dbReference type="ARBA" id="ARBA00022475"/>
    </source>
</evidence>
<feature type="coiled-coil region" evidence="9">
    <location>
        <begin position="258"/>
        <end position="337"/>
    </location>
</feature>